<dbReference type="PANTHER" id="PTHR34561">
    <property type="entry name" value="NADH DEHYDROGENASE [UBIQUINONE] 1 ALPHA SUBCOMPLEX ASSEMBLY FACTOR 8"/>
    <property type="match status" value="1"/>
</dbReference>
<accession>A0A1D8PRP7</accession>
<organism evidence="2 3">
    <name type="scientific">Candida albicans (strain SC5314 / ATCC MYA-2876)</name>
    <name type="common">Yeast</name>
    <dbReference type="NCBI Taxonomy" id="237561"/>
    <lineage>
        <taxon>Eukaryota</taxon>
        <taxon>Fungi</taxon>
        <taxon>Dikarya</taxon>
        <taxon>Ascomycota</taxon>
        <taxon>Saccharomycotina</taxon>
        <taxon>Pichiomycetes</taxon>
        <taxon>Debaryomycetaceae</taxon>
        <taxon>Candida/Lodderomyces clade</taxon>
        <taxon>Candida</taxon>
    </lineage>
</organism>
<reference evidence="2 3" key="3">
    <citation type="journal article" date="2013" name="Genome Biol.">
        <title>Assembly of a phased diploid Candida albicans genome facilitates allele-specific measurements and provides a simple model for repeat and indel structure.</title>
        <authorList>
            <person name="Muzzey D."/>
            <person name="Schwartz K."/>
            <person name="Weissman J.S."/>
            <person name="Sherlock G."/>
        </authorList>
    </citation>
    <scope>NUCLEOTIDE SEQUENCE [LARGE SCALE GENOMIC DNA]</scope>
    <source>
        <strain evidence="3">SC5314 / ATCC MYA-2876</strain>
    </source>
</reference>
<dbReference type="EMBL" id="CP017630">
    <property type="protein sequence ID" value="AOW30805.1"/>
    <property type="molecule type" value="Genomic_DNA"/>
</dbReference>
<reference evidence="2 3" key="2">
    <citation type="journal article" date="2007" name="Genome Biol.">
        <title>Assembly of the Candida albicans genome into sixteen supercontigs aligned on the eight chromosomes.</title>
        <authorList>
            <person name="van het Hoog M."/>
            <person name="Rast T.J."/>
            <person name="Martchenko M."/>
            <person name="Grindle S."/>
            <person name="Dignard D."/>
            <person name="Hogues H."/>
            <person name="Cuomo C."/>
            <person name="Berriman M."/>
            <person name="Scherer S."/>
            <person name="Magee B.B."/>
            <person name="Whiteway M."/>
            <person name="Chibana H."/>
            <person name="Nantel A."/>
            <person name="Magee P.T."/>
        </authorList>
    </citation>
    <scope>GENOME REANNOTATION</scope>
    <source>
        <strain evidence="3">SC5314 / ATCC MYA-2876</strain>
    </source>
</reference>
<dbReference type="GO" id="GO:0005739">
    <property type="term" value="C:mitochondrion"/>
    <property type="evidence" value="ECO:0000318"/>
    <property type="project" value="GO_Central"/>
</dbReference>
<dbReference type="RefSeq" id="XP_019331047.1">
    <property type="nucleotide sequence ID" value="XM_019475502.1"/>
</dbReference>
<dbReference type="SMR" id="A0A1D8PRP7"/>
<dbReference type="Proteomes" id="UP000000559">
    <property type="component" value="Chromosome R"/>
</dbReference>
<evidence type="ECO:0000313" key="1">
    <source>
        <dbReference type="CGD" id="CAL0000174735"/>
    </source>
</evidence>
<evidence type="ECO:0000313" key="2">
    <source>
        <dbReference type="EMBL" id="AOW30805.1"/>
    </source>
</evidence>
<dbReference type="AlphaFoldDB" id="A0A1D8PRP7"/>
<reference evidence="2 3" key="1">
    <citation type="journal article" date="2004" name="Proc. Natl. Acad. Sci. U.S.A.">
        <title>The diploid genome sequence of Candida albicans.</title>
        <authorList>
            <person name="Jones T."/>
            <person name="Federspiel N.A."/>
            <person name="Chibana H."/>
            <person name="Dungan J."/>
            <person name="Kalman S."/>
            <person name="Magee B.B."/>
            <person name="Newport G."/>
            <person name="Thorstenson Y.R."/>
            <person name="Agabian N."/>
            <person name="Magee P.T."/>
            <person name="Davis R.W."/>
            <person name="Scherer S."/>
        </authorList>
    </citation>
    <scope>NUCLEOTIDE SEQUENCE [LARGE SCALE GENOMIC DNA]</scope>
    <source>
        <strain evidence="3">SC5314 / ATCC MYA-2876</strain>
    </source>
</reference>
<keyword evidence="3" id="KW-1185">Reference proteome</keyword>
<dbReference type="KEGG" id="cal:CAALFM_CR00340CA"/>
<gene>
    <name evidence="2" type="ordered locus">CAALFM_CR00340CA</name>
    <name evidence="1" type="ordered locus">orf19.7499.1</name>
</gene>
<dbReference type="InParanoid" id="A0A1D8PRP7"/>
<dbReference type="OMA" id="ADYNSVH"/>
<dbReference type="VEuPathDB" id="FungiDB:CR_00340C_A"/>
<dbReference type="OrthoDB" id="3821113at2759"/>
<evidence type="ECO:0000313" key="3">
    <source>
        <dbReference type="Proteomes" id="UP000000559"/>
    </source>
</evidence>
<dbReference type="PANTHER" id="PTHR34561:SF1">
    <property type="entry name" value="NADH DEHYDROGENASE [UBIQUINONE] 1 ALPHA SUBCOMPLEX ASSEMBLY FACTOR 8"/>
    <property type="match status" value="1"/>
</dbReference>
<dbReference type="CGD" id="CAL0000174735">
    <property type="gene designation" value="orf19.7499.1"/>
</dbReference>
<dbReference type="InterPro" id="IPR034595">
    <property type="entry name" value="NDUFAF8"/>
</dbReference>
<sequence length="63" mass="7002">MNPQSTTKIRPAKRLMEASGKCSSEGLAYGNCVLNNYTTIKKDLCGQEFIKFKTCVTNQLAKK</sequence>
<evidence type="ECO:0008006" key="4">
    <source>
        <dbReference type="Google" id="ProtNLM"/>
    </source>
</evidence>
<protein>
    <recommendedName>
        <fullName evidence="4">IMS import disulfide relay-system CHCH-CHCH-like Cx9C domain-containing protein</fullName>
    </recommendedName>
</protein>
<dbReference type="GO" id="GO:0032981">
    <property type="term" value="P:mitochondrial respiratory chain complex I assembly"/>
    <property type="evidence" value="ECO:0000318"/>
    <property type="project" value="GO_Central"/>
</dbReference>
<proteinExistence type="predicted"/>
<dbReference type="GeneID" id="30515365"/>
<name>A0A1D8PRP7_CANAL</name>